<sequence length="323" mass="33660">MRIWRSHELGDPLDVLRLEEDDAPGEPGPLQVLVDTAAVGLTFPDVLSCRGEYQVPTRLPYTPGGEIAGVVSAVGEGVDLEVGTAVAVLGGGLREQNILGAGSCFAYPTEVLSPAQAAAIPVNYGTAWFGLHDRAKLQPGETVLITGAAGGTGTACIQLALAAGAVPIAIVGGEQKAALVRSLGVEHIVDHREAPDWVDTVREISGGGVDVAWDAVGGDAFHQVRRCMAWDGRLLIVGFVGGIAEAPTNHALLKNYSIVGVHWGASLMRDPESVKRQMDAVFELAAEGMVSPPVESVRPFEEAAAVIQAIADRQVTGKAVVTI</sequence>
<dbReference type="Pfam" id="PF00107">
    <property type="entry name" value="ADH_zinc_N"/>
    <property type="match status" value="1"/>
</dbReference>
<dbReference type="GO" id="GO:0016491">
    <property type="term" value="F:oxidoreductase activity"/>
    <property type="evidence" value="ECO:0007669"/>
    <property type="project" value="InterPro"/>
</dbReference>
<dbReference type="Gene3D" id="3.90.180.10">
    <property type="entry name" value="Medium-chain alcohol dehydrogenases, catalytic domain"/>
    <property type="match status" value="1"/>
</dbReference>
<dbReference type="EMBL" id="GU474860">
    <property type="protein sequence ID" value="ADI17305.1"/>
    <property type="molecule type" value="Genomic_DNA"/>
</dbReference>
<evidence type="ECO:0000313" key="2">
    <source>
        <dbReference type="EMBL" id="ADI17305.1"/>
    </source>
</evidence>
<accession>E0XSB4</accession>
<name>E0XSB4_9ACTN</name>
<dbReference type="PANTHER" id="PTHR43677:SF4">
    <property type="entry name" value="QUINONE OXIDOREDUCTASE-LIKE PROTEIN 2"/>
    <property type="match status" value="1"/>
</dbReference>
<reference evidence="2" key="1">
    <citation type="journal article" date="2011" name="Environ. Microbiol.">
        <title>Time-series analyses of Monterey Bay coastal microbial picoplankton using a 'genome proxy' microarray.</title>
        <authorList>
            <person name="Rich V.I."/>
            <person name="Pham V.D."/>
            <person name="Eppley J."/>
            <person name="Shi Y."/>
            <person name="DeLong E.F."/>
        </authorList>
    </citation>
    <scope>NUCLEOTIDE SEQUENCE</scope>
</reference>
<dbReference type="SUPFAM" id="SSF51735">
    <property type="entry name" value="NAD(P)-binding Rossmann-fold domains"/>
    <property type="match status" value="1"/>
</dbReference>
<dbReference type="InterPro" id="IPR013154">
    <property type="entry name" value="ADH-like_N"/>
</dbReference>
<dbReference type="InterPro" id="IPR011032">
    <property type="entry name" value="GroES-like_sf"/>
</dbReference>
<dbReference type="InterPro" id="IPR036291">
    <property type="entry name" value="NAD(P)-bd_dom_sf"/>
</dbReference>
<dbReference type="CDD" id="cd08241">
    <property type="entry name" value="QOR1"/>
    <property type="match status" value="1"/>
</dbReference>
<dbReference type="InterPro" id="IPR020843">
    <property type="entry name" value="ER"/>
</dbReference>
<dbReference type="SUPFAM" id="SSF50129">
    <property type="entry name" value="GroES-like"/>
    <property type="match status" value="1"/>
</dbReference>
<dbReference type="PANTHER" id="PTHR43677">
    <property type="entry name" value="SHORT-CHAIN DEHYDROGENASE/REDUCTASE"/>
    <property type="match status" value="1"/>
</dbReference>
<dbReference type="InterPro" id="IPR013149">
    <property type="entry name" value="ADH-like_C"/>
</dbReference>
<organism evidence="2">
    <name type="scientific">uncultured actinobacterium HF0070_17F14</name>
    <dbReference type="NCBI Taxonomy" id="711000"/>
    <lineage>
        <taxon>Bacteria</taxon>
        <taxon>Bacillati</taxon>
        <taxon>Actinomycetota</taxon>
        <taxon>Actinomycetes</taxon>
        <taxon>environmental samples</taxon>
    </lineage>
</organism>
<dbReference type="Pfam" id="PF08240">
    <property type="entry name" value="ADH_N"/>
    <property type="match status" value="1"/>
</dbReference>
<feature type="domain" description="Enoyl reductase (ER)" evidence="1">
    <location>
        <begin position="11"/>
        <end position="321"/>
    </location>
</feature>
<dbReference type="AlphaFoldDB" id="E0XSB4"/>
<proteinExistence type="predicted"/>
<evidence type="ECO:0000259" key="1">
    <source>
        <dbReference type="SMART" id="SM00829"/>
    </source>
</evidence>
<dbReference type="InterPro" id="IPR051397">
    <property type="entry name" value="Zn-ADH-like_protein"/>
</dbReference>
<dbReference type="SMART" id="SM00829">
    <property type="entry name" value="PKS_ER"/>
    <property type="match status" value="1"/>
</dbReference>
<dbReference type="Gene3D" id="3.40.50.720">
    <property type="entry name" value="NAD(P)-binding Rossmann-like Domain"/>
    <property type="match status" value="1"/>
</dbReference>
<protein>
    <submittedName>
        <fullName evidence="2">NADPH:quinone reductase and related Zn-dependent oxidoreductases</fullName>
    </submittedName>
</protein>